<dbReference type="Pfam" id="PF01548">
    <property type="entry name" value="DEDD_Tnp_IS110"/>
    <property type="match status" value="1"/>
</dbReference>
<proteinExistence type="predicted"/>
<evidence type="ECO:0000313" key="4">
    <source>
        <dbReference type="Proteomes" id="UP000019102"/>
    </source>
</evidence>
<dbReference type="Pfam" id="PF02371">
    <property type="entry name" value="Transposase_20"/>
    <property type="match status" value="1"/>
</dbReference>
<dbReference type="RefSeq" id="WP_035725087.1">
    <property type="nucleotide sequence ID" value="NZ_BAVS01000025.1"/>
</dbReference>
<dbReference type="STRING" id="1298598.JCM21714_3676"/>
<sequence length="412" mass="46827">MQLFVGLDVSSFDIKVCFLNGEGVTLSSFPPVSNDLPGATALRDAILQTIDGQTVEVLKIGLESTSVYSFHPAMFFHQDEELRALGAQVFLMNPKQIANFKKSYPDMDKTDEIDAFVIADYLRFGRFSMSVVKESQYVALQQLTRSRYQLVHQMTKEKQHFLQHLSYKCNTFQENVESSVFGQAMMELFFEKYSLEELAQMSIEDLAAYLPSKGKNGFHDPEKVAKFIQKAVRSSYRLDKVVEDSIDLILGTIIELIRTMKAQIKQIDKAITKIMAGLPNTLQSLPGIGPVFAAGIIAEIGQIERFKAEAKIAKYAGLYWQKHQSGRFTADDTSLSHNGNQYLRYYLVEAANSVRRHVPEYQAYYEKKYQEVPKHQHKRALVLTARKLVRLVDALLRNHQVYTPQGSVKLEA</sequence>
<evidence type="ECO:0000259" key="2">
    <source>
        <dbReference type="Pfam" id="PF02371"/>
    </source>
</evidence>
<comment type="caution">
    <text evidence="3">The sequence shown here is derived from an EMBL/GenBank/DDBJ whole genome shotgun (WGS) entry which is preliminary data.</text>
</comment>
<dbReference type="OrthoDB" id="9790935at2"/>
<evidence type="ECO:0000259" key="1">
    <source>
        <dbReference type="Pfam" id="PF01548"/>
    </source>
</evidence>
<gene>
    <name evidence="3" type="ORF">JCM21714_3676</name>
</gene>
<dbReference type="GO" id="GO:0006313">
    <property type="term" value="P:DNA transposition"/>
    <property type="evidence" value="ECO:0007669"/>
    <property type="project" value="InterPro"/>
</dbReference>
<dbReference type="AlphaFoldDB" id="W4VP41"/>
<dbReference type="NCBIfam" id="NF033542">
    <property type="entry name" value="transpos_IS110"/>
    <property type="match status" value="1"/>
</dbReference>
<dbReference type="GO" id="GO:0004803">
    <property type="term" value="F:transposase activity"/>
    <property type="evidence" value="ECO:0007669"/>
    <property type="project" value="InterPro"/>
</dbReference>
<dbReference type="Proteomes" id="UP000019102">
    <property type="component" value="Unassembled WGS sequence"/>
</dbReference>
<dbReference type="PANTHER" id="PTHR33055:SF13">
    <property type="entry name" value="TRANSPOSASE"/>
    <property type="match status" value="1"/>
</dbReference>
<reference evidence="3 4" key="1">
    <citation type="journal article" date="2014" name="Genome Announc.">
        <title>Draft Genome Sequence of the Boron-Tolerant and Moderately Halotolerant Bacterium Gracilibacillus boraciitolerans JCM 21714T.</title>
        <authorList>
            <person name="Ahmed I."/>
            <person name="Oshima K."/>
            <person name="Suda W."/>
            <person name="Kitamura K."/>
            <person name="Iida T."/>
            <person name="Ohmori Y."/>
            <person name="Fujiwara T."/>
            <person name="Hattori M."/>
            <person name="Ohkuma M."/>
        </authorList>
    </citation>
    <scope>NUCLEOTIDE SEQUENCE [LARGE SCALE GENOMIC DNA]</scope>
    <source>
        <strain evidence="3 4">JCM 21714</strain>
    </source>
</reference>
<protein>
    <submittedName>
        <fullName evidence="3">Uncharacterized protein</fullName>
    </submittedName>
</protein>
<dbReference type="PANTHER" id="PTHR33055">
    <property type="entry name" value="TRANSPOSASE FOR INSERTION SEQUENCE ELEMENT IS1111A"/>
    <property type="match status" value="1"/>
</dbReference>
<dbReference type="InterPro" id="IPR003346">
    <property type="entry name" value="Transposase_20"/>
</dbReference>
<organism evidence="3 4">
    <name type="scientific">Gracilibacillus boraciitolerans JCM 21714</name>
    <dbReference type="NCBI Taxonomy" id="1298598"/>
    <lineage>
        <taxon>Bacteria</taxon>
        <taxon>Bacillati</taxon>
        <taxon>Bacillota</taxon>
        <taxon>Bacilli</taxon>
        <taxon>Bacillales</taxon>
        <taxon>Bacillaceae</taxon>
        <taxon>Gracilibacillus</taxon>
    </lineage>
</organism>
<name>W4VP41_9BACI</name>
<dbReference type="InterPro" id="IPR047650">
    <property type="entry name" value="Transpos_IS110"/>
</dbReference>
<dbReference type="InterPro" id="IPR002525">
    <property type="entry name" value="Transp_IS110-like_N"/>
</dbReference>
<evidence type="ECO:0000313" key="3">
    <source>
        <dbReference type="EMBL" id="GAE94514.1"/>
    </source>
</evidence>
<feature type="domain" description="Transposase IS116/IS110/IS902 C-terminal" evidence="2">
    <location>
        <begin position="281"/>
        <end position="366"/>
    </location>
</feature>
<feature type="domain" description="Transposase IS110-like N-terminal" evidence="1">
    <location>
        <begin position="5"/>
        <end position="166"/>
    </location>
</feature>
<dbReference type="GO" id="GO:0003677">
    <property type="term" value="F:DNA binding"/>
    <property type="evidence" value="ECO:0007669"/>
    <property type="project" value="InterPro"/>
</dbReference>
<keyword evidence="4" id="KW-1185">Reference proteome</keyword>
<dbReference type="EMBL" id="BAVS01000025">
    <property type="protein sequence ID" value="GAE94514.1"/>
    <property type="molecule type" value="Genomic_DNA"/>
</dbReference>
<accession>W4VP41</accession>
<dbReference type="eggNOG" id="COG3547">
    <property type="taxonomic scope" value="Bacteria"/>
</dbReference>